<dbReference type="KEGG" id="pfj:MYCFIDRAFT_212580"/>
<protein>
    <submittedName>
        <fullName evidence="1">Uncharacterized protein</fullName>
    </submittedName>
</protein>
<name>M3A0F0_PSEFD</name>
<dbReference type="Proteomes" id="UP000016932">
    <property type="component" value="Unassembled WGS sequence"/>
</dbReference>
<dbReference type="RefSeq" id="XP_007931634.1">
    <property type="nucleotide sequence ID" value="XM_007933443.1"/>
</dbReference>
<dbReference type="VEuPathDB" id="FungiDB:MYCFIDRAFT_212580"/>
<reference evidence="1 2" key="1">
    <citation type="journal article" date="2012" name="PLoS Pathog.">
        <title>Diverse lifestyles and strategies of plant pathogenesis encoded in the genomes of eighteen Dothideomycetes fungi.</title>
        <authorList>
            <person name="Ohm R.A."/>
            <person name="Feau N."/>
            <person name="Henrissat B."/>
            <person name="Schoch C.L."/>
            <person name="Horwitz B.A."/>
            <person name="Barry K.W."/>
            <person name="Condon B.J."/>
            <person name="Copeland A.C."/>
            <person name="Dhillon B."/>
            <person name="Glaser F."/>
            <person name="Hesse C.N."/>
            <person name="Kosti I."/>
            <person name="LaButti K."/>
            <person name="Lindquist E.A."/>
            <person name="Lucas S."/>
            <person name="Salamov A.A."/>
            <person name="Bradshaw R.E."/>
            <person name="Ciuffetti L."/>
            <person name="Hamelin R.C."/>
            <person name="Kema G.H.J."/>
            <person name="Lawrence C."/>
            <person name="Scott J.A."/>
            <person name="Spatafora J.W."/>
            <person name="Turgeon B.G."/>
            <person name="de Wit P.J.G.M."/>
            <person name="Zhong S."/>
            <person name="Goodwin S.B."/>
            <person name="Grigoriev I.V."/>
        </authorList>
    </citation>
    <scope>NUCLEOTIDE SEQUENCE [LARGE SCALE GENOMIC DNA]</scope>
    <source>
        <strain evidence="1 2">CIRAD86</strain>
    </source>
</reference>
<accession>M3A0F0</accession>
<proteinExistence type="predicted"/>
<evidence type="ECO:0000313" key="2">
    <source>
        <dbReference type="Proteomes" id="UP000016932"/>
    </source>
</evidence>
<keyword evidence="2" id="KW-1185">Reference proteome</keyword>
<evidence type="ECO:0000313" key="1">
    <source>
        <dbReference type="EMBL" id="EME77881.1"/>
    </source>
</evidence>
<dbReference type="EMBL" id="KB446564">
    <property type="protein sequence ID" value="EME77881.1"/>
    <property type="molecule type" value="Genomic_DNA"/>
</dbReference>
<gene>
    <name evidence="1" type="ORF">MYCFIDRAFT_212580</name>
</gene>
<sequence>MQAEKAKGCNQVFVETVAVIHGSPRFSTNFCGWVGLAIYVCSIGWQRASAAWQE</sequence>
<dbReference type="GeneID" id="19337760"/>
<dbReference type="HOGENOM" id="CLU_3051394_0_0_1"/>
<dbReference type="AlphaFoldDB" id="M3A0F0"/>
<organism evidence="1 2">
    <name type="scientific">Pseudocercospora fijiensis (strain CIRAD86)</name>
    <name type="common">Black leaf streak disease fungus</name>
    <name type="synonym">Mycosphaerella fijiensis</name>
    <dbReference type="NCBI Taxonomy" id="383855"/>
    <lineage>
        <taxon>Eukaryota</taxon>
        <taxon>Fungi</taxon>
        <taxon>Dikarya</taxon>
        <taxon>Ascomycota</taxon>
        <taxon>Pezizomycotina</taxon>
        <taxon>Dothideomycetes</taxon>
        <taxon>Dothideomycetidae</taxon>
        <taxon>Mycosphaerellales</taxon>
        <taxon>Mycosphaerellaceae</taxon>
        <taxon>Pseudocercospora</taxon>
    </lineage>
</organism>